<dbReference type="GO" id="GO:0004657">
    <property type="term" value="F:proline dehydrogenase activity"/>
    <property type="evidence" value="ECO:0007669"/>
    <property type="project" value="UniProtKB-EC"/>
</dbReference>
<accession>S9TVG5</accession>
<name>S9TVG5_9TRYP</name>
<evidence type="ECO:0000259" key="6">
    <source>
        <dbReference type="PROSITE" id="PS50222"/>
    </source>
</evidence>
<keyword evidence="3 5" id="KW-0560">Oxidoreductase</keyword>
<dbReference type="GO" id="GO:0005509">
    <property type="term" value="F:calcium ion binding"/>
    <property type="evidence" value="ECO:0007669"/>
    <property type="project" value="InterPro"/>
</dbReference>
<reference evidence="7 8" key="1">
    <citation type="journal article" date="2013" name="PLoS ONE">
        <title>Predicting the Proteins of Angomonas deanei, Strigomonas culicis and Their Respective Endosymbionts Reveals New Aspects of the Trypanosomatidae Family.</title>
        <authorList>
            <person name="Motta M.C."/>
            <person name="Martins A.C."/>
            <person name="de Souza S.S."/>
            <person name="Catta-Preta C.M."/>
            <person name="Silva R."/>
            <person name="Klein C.C."/>
            <person name="de Almeida L.G."/>
            <person name="de Lima Cunha O."/>
            <person name="Ciapina L.P."/>
            <person name="Brocchi M."/>
            <person name="Colabardini A.C."/>
            <person name="de Araujo Lima B."/>
            <person name="Machado C.R."/>
            <person name="de Almeida Soares C.M."/>
            <person name="Probst C.M."/>
            <person name="de Menezes C.B."/>
            <person name="Thompson C.E."/>
            <person name="Bartholomeu D.C."/>
            <person name="Gradia D.F."/>
            <person name="Pavoni D.P."/>
            <person name="Grisard E.C."/>
            <person name="Fantinatti-Garboggini F."/>
            <person name="Marchini F.K."/>
            <person name="Rodrigues-Luiz G.F."/>
            <person name="Wagner G."/>
            <person name="Goldman G.H."/>
            <person name="Fietto J.L."/>
            <person name="Elias M.C."/>
            <person name="Goldman M.H."/>
            <person name="Sagot M.F."/>
            <person name="Pereira M."/>
            <person name="Stoco P.H."/>
            <person name="de Mendonca-Neto R.P."/>
            <person name="Teixeira S.M."/>
            <person name="Maciel T.E."/>
            <person name="de Oliveira Mendes T.A."/>
            <person name="Urmenyi T.P."/>
            <person name="de Souza W."/>
            <person name="Schenkman S."/>
            <person name="de Vasconcelos A.T."/>
        </authorList>
    </citation>
    <scope>NUCLEOTIDE SEQUENCE [LARGE SCALE GENOMIC DNA]</scope>
</reference>
<evidence type="ECO:0000256" key="3">
    <source>
        <dbReference type="ARBA" id="ARBA00023002"/>
    </source>
</evidence>
<dbReference type="GO" id="GO:0005739">
    <property type="term" value="C:mitochondrion"/>
    <property type="evidence" value="ECO:0007669"/>
    <property type="project" value="TreeGrafter"/>
</dbReference>
<comment type="catalytic activity">
    <reaction evidence="5">
        <text>L-proline + a quinone = (S)-1-pyrroline-5-carboxylate + a quinol + H(+)</text>
        <dbReference type="Rhea" id="RHEA:23784"/>
        <dbReference type="ChEBI" id="CHEBI:15378"/>
        <dbReference type="ChEBI" id="CHEBI:17388"/>
        <dbReference type="ChEBI" id="CHEBI:24646"/>
        <dbReference type="ChEBI" id="CHEBI:60039"/>
        <dbReference type="ChEBI" id="CHEBI:132124"/>
        <dbReference type="EC" id="1.5.5.2"/>
    </reaction>
</comment>
<evidence type="ECO:0000313" key="7">
    <source>
        <dbReference type="EMBL" id="EPY20549.1"/>
    </source>
</evidence>
<keyword evidence="8" id="KW-1185">Reference proteome</keyword>
<keyword evidence="4 5" id="KW-0642">Proline metabolism</keyword>
<evidence type="ECO:0000256" key="1">
    <source>
        <dbReference type="ARBA" id="ARBA00005869"/>
    </source>
</evidence>
<dbReference type="Gene3D" id="3.20.20.220">
    <property type="match status" value="1"/>
</dbReference>
<dbReference type="PANTHER" id="PTHR13914">
    <property type="entry name" value="PROLINE OXIDASE"/>
    <property type="match status" value="1"/>
</dbReference>
<feature type="domain" description="EF-hand" evidence="6">
    <location>
        <begin position="297"/>
        <end position="332"/>
    </location>
</feature>
<organism evidence="7 8">
    <name type="scientific">Strigomonas culicis</name>
    <dbReference type="NCBI Taxonomy" id="28005"/>
    <lineage>
        <taxon>Eukaryota</taxon>
        <taxon>Discoba</taxon>
        <taxon>Euglenozoa</taxon>
        <taxon>Kinetoplastea</taxon>
        <taxon>Metakinetoplastina</taxon>
        <taxon>Trypanosomatida</taxon>
        <taxon>Trypanosomatidae</taxon>
        <taxon>Strigomonadinae</taxon>
        <taxon>Strigomonas</taxon>
    </lineage>
</organism>
<proteinExistence type="inferred from homology"/>
<dbReference type="PANTHER" id="PTHR13914:SF0">
    <property type="entry name" value="PROLINE DEHYDROGENASE 1, MITOCHONDRIAL"/>
    <property type="match status" value="1"/>
</dbReference>
<sequence length="596" mass="67815">MRCRYNVAAAAAAYCTPYLQKYSLHTTNVFMAPQSTDSNGNAKPPISVIKPFLAANTFKKPTGVPSFDDRTAYKDRSLIYLIKALIILRLCSIEVLAKNSVPILKKFESILGPFLTYNIMVKYSFYEYFCAGENEMELSTTVKKLVAKGVGSVLDYAAEADVEGFTPSPGAEEAPEISMAKLVNKPNVCYLADRTMFDENMKLYMMSTMHASINPPASGPGVIAVKVSGMCNPQLLARMNAILMSIHQSWCQHFTQEEAPRLEECRVLMGLERKHRMTITHDQLREGFKRRLGDKPLDESLVAEMIQALDPTNKGTIHYLDYVSLLTDAVSEVDPCSLKERIAALLPPFNPTEKRLWRDINTRLHLIASTAQRLDVRVMIDAEQSFYQLAIDVLTLHLQMEFNREAAIVYNTYQCYLTYAEDRIAADLLRAEKLGFQWGGKIVRGAYMIQERKTAQEYDYTSPIWPTLEATAKCYEDSAKRIFAAMERNPDKKYEVFFGTHNEKVIRDLAKRVYETPALQAHTTFGQLYGMRDNITFPLAKCGFCVYKYLPYGPARETIHYLGRRAVENSSILADKNSTEVRLMREELRRRLTFRS</sequence>
<dbReference type="Pfam" id="PF01619">
    <property type="entry name" value="Pro_dh"/>
    <property type="match status" value="1"/>
</dbReference>
<dbReference type="GO" id="GO:0071949">
    <property type="term" value="F:FAD binding"/>
    <property type="evidence" value="ECO:0007669"/>
    <property type="project" value="TreeGrafter"/>
</dbReference>
<comment type="function">
    <text evidence="5">Converts proline to delta-1-pyrroline-5-carboxylate.</text>
</comment>
<dbReference type="Proteomes" id="UP000015354">
    <property type="component" value="Unassembled WGS sequence"/>
</dbReference>
<evidence type="ECO:0000313" key="8">
    <source>
        <dbReference type="Proteomes" id="UP000015354"/>
    </source>
</evidence>
<dbReference type="OrthoDB" id="5464at2759"/>
<evidence type="ECO:0000256" key="2">
    <source>
        <dbReference type="ARBA" id="ARBA00012695"/>
    </source>
</evidence>
<dbReference type="EC" id="1.5.5.2" evidence="2 5"/>
<dbReference type="InterPro" id="IPR002048">
    <property type="entry name" value="EF_hand_dom"/>
</dbReference>
<evidence type="ECO:0000256" key="4">
    <source>
        <dbReference type="ARBA" id="ARBA00023062"/>
    </source>
</evidence>
<dbReference type="InterPro" id="IPR015659">
    <property type="entry name" value="Proline_oxidase"/>
</dbReference>
<keyword evidence="5" id="KW-0285">Flavoprotein</keyword>
<dbReference type="SUPFAM" id="SSF47473">
    <property type="entry name" value="EF-hand"/>
    <property type="match status" value="1"/>
</dbReference>
<comment type="similarity">
    <text evidence="1 5">Belongs to the proline oxidase family.</text>
</comment>
<dbReference type="PROSITE" id="PS50222">
    <property type="entry name" value="EF_HAND_2"/>
    <property type="match status" value="1"/>
</dbReference>
<dbReference type="SUPFAM" id="SSF51730">
    <property type="entry name" value="FAD-linked oxidoreductase"/>
    <property type="match status" value="1"/>
</dbReference>
<comment type="cofactor">
    <cofactor evidence="5">
        <name>FAD</name>
        <dbReference type="ChEBI" id="CHEBI:57692"/>
    </cofactor>
</comment>
<protein>
    <recommendedName>
        <fullName evidence="2 5">Proline dehydrogenase</fullName>
        <ecNumber evidence="2 5">1.5.5.2</ecNumber>
    </recommendedName>
</protein>
<dbReference type="InterPro" id="IPR002872">
    <property type="entry name" value="Proline_DH_dom"/>
</dbReference>
<keyword evidence="5" id="KW-0274">FAD</keyword>
<dbReference type="GO" id="GO:0010133">
    <property type="term" value="P:L-proline catabolic process to L-glutamate"/>
    <property type="evidence" value="ECO:0007669"/>
    <property type="project" value="TreeGrafter"/>
</dbReference>
<dbReference type="AlphaFoldDB" id="S9TVG5"/>
<gene>
    <name evidence="7" type="ORF">STCU_08948</name>
</gene>
<comment type="caution">
    <text evidence="7">The sequence shown here is derived from an EMBL/GenBank/DDBJ whole genome shotgun (WGS) entry which is preliminary data.</text>
</comment>
<dbReference type="InterPro" id="IPR011992">
    <property type="entry name" value="EF-hand-dom_pair"/>
</dbReference>
<evidence type="ECO:0000256" key="5">
    <source>
        <dbReference type="RuleBase" id="RU364054"/>
    </source>
</evidence>
<dbReference type="EMBL" id="ATMH01008948">
    <property type="protein sequence ID" value="EPY20549.1"/>
    <property type="molecule type" value="Genomic_DNA"/>
</dbReference>
<dbReference type="InterPro" id="IPR029041">
    <property type="entry name" value="FAD-linked_oxidoreductase-like"/>
</dbReference>